<sequence length="46" mass="4702">MSSADNVSGGDMNGSSRASAYTAAVRGGYTFKTQVVNITPILGVSY</sequence>
<dbReference type="AlphaFoldDB" id="A0A520X5N5"/>
<evidence type="ECO:0000313" key="1">
    <source>
        <dbReference type="EMBL" id="RZV36415.1"/>
    </source>
</evidence>
<reference evidence="1 2" key="1">
    <citation type="submission" date="2019-01" db="EMBL/GenBank/DDBJ databases">
        <title>Insights into ecological role of a new deltaproteobacterial order Candidatus Sinidesulfobacterales (Sva0485) by metagenomics and metatranscriptomics.</title>
        <authorList>
            <person name="Tan S."/>
            <person name="Liu J."/>
            <person name="Fang Y."/>
            <person name="Hedlund B."/>
            <person name="Lian Z.-H."/>
            <person name="Huang L.-Y."/>
            <person name="Li J.-T."/>
            <person name="Huang L.-N."/>
            <person name="Li W.-J."/>
            <person name="Jiang H.-C."/>
            <person name="Dong H.-L."/>
            <person name="Shu W.-S."/>
        </authorList>
    </citation>
    <scope>NUCLEOTIDE SEQUENCE [LARGE SCALE GENOMIC DNA]</scope>
    <source>
        <strain evidence="1">AP4</strain>
    </source>
</reference>
<dbReference type="NCBIfam" id="TIGR01414">
    <property type="entry name" value="autotrans_barl"/>
    <property type="match status" value="1"/>
</dbReference>
<proteinExistence type="predicted"/>
<name>A0A520X5N5_9DELT</name>
<protein>
    <submittedName>
        <fullName evidence="1">Autotransporter outer membrane beta-barrel domain-containing protein</fullName>
    </submittedName>
</protein>
<comment type="caution">
    <text evidence="1">The sequence shown here is derived from an EMBL/GenBank/DDBJ whole genome shotgun (WGS) entry which is preliminary data.</text>
</comment>
<organism evidence="1 2">
    <name type="scientific">Candidatus Acidulodesulfobacterium acidiphilum</name>
    <dbReference type="NCBI Taxonomy" id="2597224"/>
    <lineage>
        <taxon>Bacteria</taxon>
        <taxon>Deltaproteobacteria</taxon>
        <taxon>Candidatus Acidulodesulfobacterales</taxon>
        <taxon>Candidatus Acidulodesulfobacterium</taxon>
    </lineage>
</organism>
<dbReference type="Proteomes" id="UP000322454">
    <property type="component" value="Unassembled WGS sequence"/>
</dbReference>
<accession>A0A520X5N5</accession>
<feature type="non-terminal residue" evidence="1">
    <location>
        <position position="46"/>
    </location>
</feature>
<dbReference type="InterPro" id="IPR006315">
    <property type="entry name" value="OM_autotransptr_brl_dom"/>
</dbReference>
<dbReference type="GO" id="GO:0019867">
    <property type="term" value="C:outer membrane"/>
    <property type="evidence" value="ECO:0007669"/>
    <property type="project" value="InterPro"/>
</dbReference>
<dbReference type="EMBL" id="SHMQ01000069">
    <property type="protein sequence ID" value="RZV36415.1"/>
    <property type="molecule type" value="Genomic_DNA"/>
</dbReference>
<gene>
    <name evidence="1" type="ORF">EVJ48_10415</name>
</gene>
<evidence type="ECO:0000313" key="2">
    <source>
        <dbReference type="Proteomes" id="UP000322454"/>
    </source>
</evidence>